<dbReference type="SUPFAM" id="SSF53474">
    <property type="entry name" value="alpha/beta-Hydrolases"/>
    <property type="match status" value="1"/>
</dbReference>
<dbReference type="OrthoDB" id="408373at2759"/>
<organism evidence="2 3">
    <name type="scientific">Thelonectria olida</name>
    <dbReference type="NCBI Taxonomy" id="1576542"/>
    <lineage>
        <taxon>Eukaryota</taxon>
        <taxon>Fungi</taxon>
        <taxon>Dikarya</taxon>
        <taxon>Ascomycota</taxon>
        <taxon>Pezizomycotina</taxon>
        <taxon>Sordariomycetes</taxon>
        <taxon>Hypocreomycetidae</taxon>
        <taxon>Hypocreales</taxon>
        <taxon>Nectriaceae</taxon>
        <taxon>Thelonectria</taxon>
    </lineage>
</organism>
<name>A0A9P8W9N7_9HYPO</name>
<dbReference type="Gene3D" id="3.40.50.1820">
    <property type="entry name" value="alpha/beta hydrolase"/>
    <property type="match status" value="1"/>
</dbReference>
<dbReference type="PANTHER" id="PTHR37017:SF8">
    <property type="entry name" value="AB HYDROLASE-1 DOMAIN-CONTAINING PROTEIN"/>
    <property type="match status" value="1"/>
</dbReference>
<dbReference type="Proteomes" id="UP000777438">
    <property type="component" value="Unassembled WGS sequence"/>
</dbReference>
<proteinExistence type="predicted"/>
<evidence type="ECO:0000313" key="3">
    <source>
        <dbReference type="Proteomes" id="UP000777438"/>
    </source>
</evidence>
<dbReference type="AlphaFoldDB" id="A0A9P8W9N7"/>
<gene>
    <name evidence="2" type="ORF">B0T10DRAFT_604597</name>
</gene>
<protein>
    <submittedName>
        <fullName evidence="2">Alpha/beta hydrolase fold-1</fullName>
    </submittedName>
</protein>
<feature type="domain" description="AB hydrolase-1" evidence="1">
    <location>
        <begin position="6"/>
        <end position="242"/>
    </location>
</feature>
<reference evidence="2 3" key="1">
    <citation type="journal article" date="2021" name="Nat. Commun.">
        <title>Genetic determinants of endophytism in the Arabidopsis root mycobiome.</title>
        <authorList>
            <person name="Mesny F."/>
            <person name="Miyauchi S."/>
            <person name="Thiergart T."/>
            <person name="Pickel B."/>
            <person name="Atanasova L."/>
            <person name="Karlsson M."/>
            <person name="Huettel B."/>
            <person name="Barry K.W."/>
            <person name="Haridas S."/>
            <person name="Chen C."/>
            <person name="Bauer D."/>
            <person name="Andreopoulos W."/>
            <person name="Pangilinan J."/>
            <person name="LaButti K."/>
            <person name="Riley R."/>
            <person name="Lipzen A."/>
            <person name="Clum A."/>
            <person name="Drula E."/>
            <person name="Henrissat B."/>
            <person name="Kohler A."/>
            <person name="Grigoriev I.V."/>
            <person name="Martin F.M."/>
            <person name="Hacquard S."/>
        </authorList>
    </citation>
    <scope>NUCLEOTIDE SEQUENCE [LARGE SCALE GENOMIC DNA]</scope>
    <source>
        <strain evidence="2 3">MPI-CAGE-CH-0241</strain>
    </source>
</reference>
<dbReference type="InterPro" id="IPR052897">
    <property type="entry name" value="Sec-Metab_Biosynth_Hydrolase"/>
</dbReference>
<evidence type="ECO:0000313" key="2">
    <source>
        <dbReference type="EMBL" id="KAH6893378.1"/>
    </source>
</evidence>
<dbReference type="InterPro" id="IPR000073">
    <property type="entry name" value="AB_hydrolase_1"/>
</dbReference>
<dbReference type="GO" id="GO:0016787">
    <property type="term" value="F:hydrolase activity"/>
    <property type="evidence" value="ECO:0007669"/>
    <property type="project" value="UniProtKB-KW"/>
</dbReference>
<keyword evidence="2" id="KW-0378">Hydrolase</keyword>
<dbReference type="PANTHER" id="PTHR37017">
    <property type="entry name" value="AB HYDROLASE-1 DOMAIN-CONTAINING PROTEIN-RELATED"/>
    <property type="match status" value="1"/>
</dbReference>
<dbReference type="EMBL" id="JAGPYM010000006">
    <property type="protein sequence ID" value="KAH6893378.1"/>
    <property type="molecule type" value="Genomic_DNA"/>
</dbReference>
<dbReference type="Pfam" id="PF12697">
    <property type="entry name" value="Abhydrolase_6"/>
    <property type="match status" value="1"/>
</dbReference>
<keyword evidence="3" id="KW-1185">Reference proteome</keyword>
<dbReference type="InterPro" id="IPR029058">
    <property type="entry name" value="AB_hydrolase_fold"/>
</dbReference>
<accession>A0A9P8W9N7</accession>
<comment type="caution">
    <text evidence="2">The sequence shown here is derived from an EMBL/GenBank/DDBJ whole genome shotgun (WGS) entry which is preliminary data.</text>
</comment>
<sequence length="255" mass="27831">MTKPTILFVPGAWHTPAHYQSFLQKLQDAGYSTSSKQLPSVGAAEPEKQTVAADAAFIRENLLLPDIEQGKDVILIMHSYGGCPGADAAKGLSKAERTAAGKTGGIVGLIFMCAFVANEGDSLRSKLPGNKLDPWNILDEETGQITVDKPEEVFYNGIDSGLADVAVKGLKKQAHTSFITPSGPPAWKDEVFNGRRAYIKCQKDRAIPYIAQNMVTSLSGLEWHELDLDSSHSPFLTHGDQMLKFIDERVEEWVS</sequence>
<evidence type="ECO:0000259" key="1">
    <source>
        <dbReference type="Pfam" id="PF12697"/>
    </source>
</evidence>